<dbReference type="SUPFAM" id="SSF53098">
    <property type="entry name" value="Ribonuclease H-like"/>
    <property type="match status" value="1"/>
</dbReference>
<feature type="region of interest" description="Disordered" evidence="4">
    <location>
        <begin position="1374"/>
        <end position="1415"/>
    </location>
</feature>
<dbReference type="PANTHER" id="PTHR42648:SF32">
    <property type="entry name" value="RIBONUCLEASE H-LIKE DOMAIN, GAG-PRE-INTEGRASE DOMAIN PROTEIN-RELATED"/>
    <property type="match status" value="1"/>
</dbReference>
<sequence>MKIYSMEITFYEAEQVDWLEDTDEEVDEQELEAYYSFMAKIQEVLHADLGTDVEPLEKVVLKWIPIRKPVETHYTTNDSSSPLGKETDNPKIIICGNSSSLSAVTLLRNKCPLGKVKESIIVWEPQVVTEPCVLKLWFRRNSLEELFLNNKKVSLPKRKIWNLKVHKLVLLQSYPCSSRVNMRCGCLELSNTSRFIENGPVTTKEKVQKKNEVKARSMLLMALLNEHLMAFNQYKDAKTLFDTIETRFSGNKATKKIQNTLLKIKYDLDTMSIDDLYNNFKIVKQEVKGTACSDSSSQNIAFMTSPSTNSINEVRTTYRVSTASTQSSTTSTKVSTANLSDATVYAYLSNQSHGSQLVHEDLEQIHEDDVEEMDLKWKLALLSMREKGQPKDQDSKSWNQDRSKRTVNVEETPPKAMVAIDGVGFDWSYVAEDEVPTNMALMAFLDSEFNKSEFNVVTYKRGLAYVEEKLVFYKKNEVLFCEQIVVLKKDLSYRDSEISGLKCELEKLKKEKESNQLKIKKLNSSSKSLEKIIRSQISDNNKKGLGYVSFYVVLPPPTGLFSPKKIDFSYSGLEEFKQPEFHSYGPKSCETKSKNASKEIPNELKKYPDAPLVKDRVLDNKYCSVESPIVVEKKIVVPSVDNIAFVKAKQQEKPVRKQLTHLTVKRPYQQRTSFTNKSFRQPVNTARPRPINTARLRSVNTVRPRTVNTARLNSAVVNAVRGHPQQVQKNQGYVDNGCSRHMIGNMSYLLDFKEFNKGYVTFRGGVNGGRITGVKREFSVARTPHQNGVAERRNKTLIKATRTMLADSKLLTIFWAEAVNTACYVHNRVLVVKPHNKTPYELFRGRSPALSFMKPFGCHVTILNTLDNLGKFDGKADEGYFVRYSMHSKAFRVYNIRTRRVEENLHIEFLENKPIVVKSGPKWLFDTDMLIELMNYVPVIAGLNFNDFKDGSLFDSSSKNATNDEPQSSCDAGNKVDNGINQDSRIDAHEKSTNIINDVNTVRPSINVARTDVDTEGDMSNINTTHQVPSTLNTRIHKDHSLDLVIGDVQSGVMTRKMTKTIHEQGFSVVTKALTDPAWVDAMQEELLQFKLQKVLILVDFPKGFMVYQMDVKSTILYEKIEEVVYVCQPLRFEDHDHLENVYKVVKALYGLHQAPRAWYETLAKYLLGNRFHKGKIYQTLFIKRQNGDILLVQVYVDDIIFGSTKKELCNEFERLMKDRFHMSFIGELTFFLGLQVKKKKDGIFISQNKYVTEDLRKFNLSDAKTTNTLVDTKKPLVKDADGDDVDVHLYRFMIGSLMYLTASRPNIMYAVCVCARFQVTPKRHLKLEDSYGISTLPNTKIFEQLALMVYVSNSNKGPFLQGEGSTVLVESHHITSGAPTTSQPPLSSRSRIPTRQETEVPQPSSPTQTHVADEATSTEVAKVHTYTRRKKEISTASGGISTAAESVSTAGASMLVSNVGMVDKGKAIMQESEPEKPLQSCSKDKKELAMKQLSFNIDEYEDIQATIEADEELALRIQAEEREKYPEAKKARLLVDLRLSFDELKNLFEATMKRVNTFTLIESDVDRTIPKITNECSKRAAEEELEQESSKRQKTRDSLEPREKEDDELTQEDLQQMMMMVPVEEVYVEALQKFDRDRLIKLWDLVKERFSITEPTDDIKKELYVELKRLFEPDTKDELWKLQRHMHDPLT</sequence>
<dbReference type="InterPro" id="IPR001584">
    <property type="entry name" value="Integrase_cat-core"/>
</dbReference>
<keyword evidence="3" id="KW-0175">Coiled coil</keyword>
<dbReference type="GO" id="GO:0046872">
    <property type="term" value="F:metal ion binding"/>
    <property type="evidence" value="ECO:0007669"/>
    <property type="project" value="UniProtKB-KW"/>
</dbReference>
<organism evidence="6">
    <name type="scientific">Tanacetum cinerariifolium</name>
    <name type="common">Dalmatian daisy</name>
    <name type="synonym">Chrysanthemum cinerariifolium</name>
    <dbReference type="NCBI Taxonomy" id="118510"/>
    <lineage>
        <taxon>Eukaryota</taxon>
        <taxon>Viridiplantae</taxon>
        <taxon>Streptophyta</taxon>
        <taxon>Embryophyta</taxon>
        <taxon>Tracheophyta</taxon>
        <taxon>Spermatophyta</taxon>
        <taxon>Magnoliopsida</taxon>
        <taxon>eudicotyledons</taxon>
        <taxon>Gunneridae</taxon>
        <taxon>Pentapetalae</taxon>
        <taxon>asterids</taxon>
        <taxon>campanulids</taxon>
        <taxon>Asterales</taxon>
        <taxon>Asteraceae</taxon>
        <taxon>Asteroideae</taxon>
        <taxon>Anthemideae</taxon>
        <taxon>Anthemidinae</taxon>
        <taxon>Tanacetum</taxon>
    </lineage>
</organism>
<dbReference type="InterPro" id="IPR043502">
    <property type="entry name" value="DNA/RNA_pol_sf"/>
</dbReference>
<proteinExistence type="predicted"/>
<dbReference type="Gene3D" id="3.30.420.10">
    <property type="entry name" value="Ribonuclease H-like superfamily/Ribonuclease H"/>
    <property type="match status" value="1"/>
</dbReference>
<dbReference type="PROSITE" id="PS50994">
    <property type="entry name" value="INTEGRASE"/>
    <property type="match status" value="1"/>
</dbReference>
<dbReference type="InterPro" id="IPR036397">
    <property type="entry name" value="RNaseH_sf"/>
</dbReference>
<feature type="compositionally biased region" description="Basic and acidic residues" evidence="4">
    <location>
        <begin position="1579"/>
        <end position="1605"/>
    </location>
</feature>
<feature type="region of interest" description="Disordered" evidence="4">
    <location>
        <begin position="958"/>
        <end position="981"/>
    </location>
</feature>
<evidence type="ECO:0000256" key="4">
    <source>
        <dbReference type="SAM" id="MobiDB-lite"/>
    </source>
</evidence>
<dbReference type="Pfam" id="PF07727">
    <property type="entry name" value="RVT_2"/>
    <property type="match status" value="1"/>
</dbReference>
<evidence type="ECO:0000259" key="5">
    <source>
        <dbReference type="PROSITE" id="PS50994"/>
    </source>
</evidence>
<feature type="region of interest" description="Disordered" evidence="4">
    <location>
        <begin position="1579"/>
        <end position="1610"/>
    </location>
</feature>
<dbReference type="GO" id="GO:0003676">
    <property type="term" value="F:nucleic acid binding"/>
    <property type="evidence" value="ECO:0007669"/>
    <property type="project" value="InterPro"/>
</dbReference>
<evidence type="ECO:0000256" key="2">
    <source>
        <dbReference type="ARBA" id="ARBA00022801"/>
    </source>
</evidence>
<dbReference type="Pfam" id="PF25597">
    <property type="entry name" value="SH3_retrovirus"/>
    <property type="match status" value="1"/>
</dbReference>
<dbReference type="EMBL" id="BKCJ010004307">
    <property type="protein sequence ID" value="GEU60260.1"/>
    <property type="molecule type" value="Genomic_DNA"/>
</dbReference>
<evidence type="ECO:0000256" key="1">
    <source>
        <dbReference type="ARBA" id="ARBA00022723"/>
    </source>
</evidence>
<dbReference type="PANTHER" id="PTHR42648">
    <property type="entry name" value="TRANSPOSASE, PUTATIVE-RELATED"/>
    <property type="match status" value="1"/>
</dbReference>
<keyword evidence="2" id="KW-0378">Hydrolase</keyword>
<dbReference type="InterPro" id="IPR039537">
    <property type="entry name" value="Retrotran_Ty1/copia-like"/>
</dbReference>
<feature type="coiled-coil region" evidence="3">
    <location>
        <begin position="498"/>
        <end position="525"/>
    </location>
</feature>
<feature type="domain" description="Integrase catalytic" evidence="5">
    <location>
        <begin position="773"/>
        <end position="847"/>
    </location>
</feature>
<gene>
    <name evidence="6" type="ORF">Tci_032238</name>
</gene>
<feature type="compositionally biased region" description="Polar residues" evidence="4">
    <location>
        <begin position="958"/>
        <end position="971"/>
    </location>
</feature>
<evidence type="ECO:0000313" key="6">
    <source>
        <dbReference type="EMBL" id="GEU60260.1"/>
    </source>
</evidence>
<dbReference type="InterPro" id="IPR012337">
    <property type="entry name" value="RNaseH-like_sf"/>
</dbReference>
<dbReference type="InterPro" id="IPR057670">
    <property type="entry name" value="SH3_retrovirus"/>
</dbReference>
<feature type="compositionally biased region" description="Polar residues" evidence="4">
    <location>
        <begin position="1378"/>
        <end position="1415"/>
    </location>
</feature>
<evidence type="ECO:0000256" key="3">
    <source>
        <dbReference type="SAM" id="Coils"/>
    </source>
</evidence>
<name>A0A6L2LGH5_TANCI</name>
<feature type="region of interest" description="Disordered" evidence="4">
    <location>
        <begin position="388"/>
        <end position="408"/>
    </location>
</feature>
<dbReference type="SUPFAM" id="SSF56672">
    <property type="entry name" value="DNA/RNA polymerases"/>
    <property type="match status" value="1"/>
</dbReference>
<protein>
    <submittedName>
        <fullName evidence="6">Retrovirus-related Pol polyprotein from transposon TNT 1-94</fullName>
    </submittedName>
</protein>
<keyword evidence="1" id="KW-0479">Metal-binding</keyword>
<dbReference type="InterPro" id="IPR013103">
    <property type="entry name" value="RVT_2"/>
</dbReference>
<dbReference type="GO" id="GO:0015074">
    <property type="term" value="P:DNA integration"/>
    <property type="evidence" value="ECO:0007669"/>
    <property type="project" value="InterPro"/>
</dbReference>
<dbReference type="GO" id="GO:0016787">
    <property type="term" value="F:hydrolase activity"/>
    <property type="evidence" value="ECO:0007669"/>
    <property type="project" value="UniProtKB-KW"/>
</dbReference>
<accession>A0A6L2LGH5</accession>
<comment type="caution">
    <text evidence="6">The sequence shown here is derived from an EMBL/GenBank/DDBJ whole genome shotgun (WGS) entry which is preliminary data.</text>
</comment>
<reference evidence="6" key="1">
    <citation type="journal article" date="2019" name="Sci. Rep.">
        <title>Draft genome of Tanacetum cinerariifolium, the natural source of mosquito coil.</title>
        <authorList>
            <person name="Yamashiro T."/>
            <person name="Shiraishi A."/>
            <person name="Satake H."/>
            <person name="Nakayama K."/>
        </authorList>
    </citation>
    <scope>NUCLEOTIDE SEQUENCE</scope>
</reference>